<evidence type="ECO:0000313" key="1">
    <source>
        <dbReference type="EMBL" id="KAH7863330.1"/>
    </source>
</evidence>
<reference evidence="1 2" key="1">
    <citation type="journal article" date="2021" name="Hortic Res">
        <title>High-quality reference genome and annotation aids understanding of berry development for evergreen blueberry (Vaccinium darrowii).</title>
        <authorList>
            <person name="Yu J."/>
            <person name="Hulse-Kemp A.M."/>
            <person name="Babiker E."/>
            <person name="Staton M."/>
        </authorList>
    </citation>
    <scope>NUCLEOTIDE SEQUENCE [LARGE SCALE GENOMIC DNA]</scope>
    <source>
        <strain evidence="2">cv. NJ 8807/NJ 8810</strain>
        <tissue evidence="1">Young leaf</tissue>
    </source>
</reference>
<name>A0ACB7ZBX8_9ERIC</name>
<gene>
    <name evidence="1" type="ORF">Vadar_016171</name>
</gene>
<sequence length="147" mass="15945">MIVFSDRALPSGESRATSGMDTVSFGGGVRSGSGAMPKVSHLGWGRWYMLRELEKATDGLADESVIGEGGDGIVYKGVLGVEMITDQQSCQDRMPKVASRAEGKQHIGPKRSGSATDAPMHLLEWYDKQDHDVEWSEAKTTEIEGEK</sequence>
<organism evidence="1 2">
    <name type="scientific">Vaccinium darrowii</name>
    <dbReference type="NCBI Taxonomy" id="229202"/>
    <lineage>
        <taxon>Eukaryota</taxon>
        <taxon>Viridiplantae</taxon>
        <taxon>Streptophyta</taxon>
        <taxon>Embryophyta</taxon>
        <taxon>Tracheophyta</taxon>
        <taxon>Spermatophyta</taxon>
        <taxon>Magnoliopsida</taxon>
        <taxon>eudicotyledons</taxon>
        <taxon>Gunneridae</taxon>
        <taxon>Pentapetalae</taxon>
        <taxon>asterids</taxon>
        <taxon>Ericales</taxon>
        <taxon>Ericaceae</taxon>
        <taxon>Vaccinioideae</taxon>
        <taxon>Vaccinieae</taxon>
        <taxon>Vaccinium</taxon>
    </lineage>
</organism>
<comment type="caution">
    <text evidence="1">The sequence shown here is derived from an EMBL/GenBank/DDBJ whole genome shotgun (WGS) entry which is preliminary data.</text>
</comment>
<dbReference type="EMBL" id="CM037162">
    <property type="protein sequence ID" value="KAH7863330.1"/>
    <property type="molecule type" value="Genomic_DNA"/>
</dbReference>
<evidence type="ECO:0000313" key="2">
    <source>
        <dbReference type="Proteomes" id="UP000828048"/>
    </source>
</evidence>
<dbReference type="Proteomes" id="UP000828048">
    <property type="component" value="Chromosome 12"/>
</dbReference>
<accession>A0ACB7ZBX8</accession>
<protein>
    <submittedName>
        <fullName evidence="1">Uncharacterized protein</fullName>
    </submittedName>
</protein>
<keyword evidence="2" id="KW-1185">Reference proteome</keyword>
<proteinExistence type="predicted"/>